<evidence type="ECO:0000256" key="4">
    <source>
        <dbReference type="ARBA" id="ARBA00022801"/>
    </source>
</evidence>
<dbReference type="PIRSF" id="PIRSF015592">
    <property type="entry name" value="Prld-crbxl_pptds"/>
    <property type="match status" value="1"/>
</dbReference>
<dbReference type="Pfam" id="PF01470">
    <property type="entry name" value="Peptidase_C15"/>
    <property type="match status" value="1"/>
</dbReference>
<evidence type="ECO:0000313" key="7">
    <source>
        <dbReference type="Proteomes" id="UP001359485"/>
    </source>
</evidence>
<keyword evidence="7" id="KW-1185">Reference proteome</keyword>
<sequence length="199" mass="21933">MNRKPGIPVVVTGFGPFGGHKVNASWEIAKTLPSFNLQSYGIELILQEIPVVYSIVNDTVPKLWKKHNPQLVIHMGLKSIGSEITLETVAHRNEYTKADVLGKLPENGSASGTHDVLHTGLNVSSVVDILSNSPAVDVPIQESTNAGRYLCEFTFYTSLNINKMRTIFVHVPNFDKGYSVQQLASVIKEIILLLLKQLL</sequence>
<proteinExistence type="inferred from homology"/>
<keyword evidence="5" id="KW-0788">Thiol protease</keyword>
<evidence type="ECO:0000256" key="3">
    <source>
        <dbReference type="ARBA" id="ARBA00022670"/>
    </source>
</evidence>
<dbReference type="InterPro" id="IPR036440">
    <property type="entry name" value="Peptidase_C15-like_sf"/>
</dbReference>
<gene>
    <name evidence="6" type="ORF">RUM44_011282</name>
</gene>
<comment type="similarity">
    <text evidence="1">Belongs to the peptidase C15 family.</text>
</comment>
<dbReference type="Proteomes" id="UP001359485">
    <property type="component" value="Unassembled WGS sequence"/>
</dbReference>
<evidence type="ECO:0000256" key="5">
    <source>
        <dbReference type="ARBA" id="ARBA00022807"/>
    </source>
</evidence>
<keyword evidence="3" id="KW-0645">Protease</keyword>
<dbReference type="PRINTS" id="PR00706">
    <property type="entry name" value="PYROGLUPTASE"/>
</dbReference>
<dbReference type="PANTHER" id="PTHR23402">
    <property type="entry name" value="PROTEASE FAMILY C15 PYROGLUTAMYL-PEPTIDASE I-RELATED"/>
    <property type="match status" value="1"/>
</dbReference>
<name>A0ABR1APK8_POLSC</name>
<reference evidence="6 7" key="1">
    <citation type="submission" date="2023-09" db="EMBL/GenBank/DDBJ databases">
        <title>Genomes of two closely related lineages of the louse Polyplax serrata with different host specificities.</title>
        <authorList>
            <person name="Martinu J."/>
            <person name="Tarabai H."/>
            <person name="Stefka J."/>
            <person name="Hypsa V."/>
        </authorList>
    </citation>
    <scope>NUCLEOTIDE SEQUENCE [LARGE SCALE GENOMIC DNA]</scope>
    <source>
        <strain evidence="6">98ZLc_SE</strain>
    </source>
</reference>
<dbReference type="InterPro" id="IPR000816">
    <property type="entry name" value="Peptidase_C15"/>
</dbReference>
<dbReference type="PANTHER" id="PTHR23402:SF1">
    <property type="entry name" value="PYROGLUTAMYL-PEPTIDASE I"/>
    <property type="match status" value="1"/>
</dbReference>
<dbReference type="SUPFAM" id="SSF53182">
    <property type="entry name" value="Pyrrolidone carboxyl peptidase (pyroglutamate aminopeptidase)"/>
    <property type="match status" value="1"/>
</dbReference>
<dbReference type="EMBL" id="JAWJWF010000046">
    <property type="protein sequence ID" value="KAK6624423.1"/>
    <property type="molecule type" value="Genomic_DNA"/>
</dbReference>
<keyword evidence="2" id="KW-0963">Cytoplasm</keyword>
<evidence type="ECO:0000256" key="1">
    <source>
        <dbReference type="ARBA" id="ARBA00006641"/>
    </source>
</evidence>
<dbReference type="CDD" id="cd00501">
    <property type="entry name" value="Peptidase_C15"/>
    <property type="match status" value="1"/>
</dbReference>
<protein>
    <recommendedName>
        <fullName evidence="8">Pyroglutamyl-peptidase I</fullName>
    </recommendedName>
</protein>
<dbReference type="InterPro" id="IPR016125">
    <property type="entry name" value="Peptidase_C15-like"/>
</dbReference>
<evidence type="ECO:0008006" key="8">
    <source>
        <dbReference type="Google" id="ProtNLM"/>
    </source>
</evidence>
<comment type="caution">
    <text evidence="6">The sequence shown here is derived from an EMBL/GenBank/DDBJ whole genome shotgun (WGS) entry which is preliminary data.</text>
</comment>
<dbReference type="Gene3D" id="3.40.630.20">
    <property type="entry name" value="Peptidase C15, pyroglutamyl peptidase I-like"/>
    <property type="match status" value="1"/>
</dbReference>
<evidence type="ECO:0000313" key="6">
    <source>
        <dbReference type="EMBL" id="KAK6624423.1"/>
    </source>
</evidence>
<accession>A0ABR1APK8</accession>
<organism evidence="6 7">
    <name type="scientific">Polyplax serrata</name>
    <name type="common">Common mouse louse</name>
    <dbReference type="NCBI Taxonomy" id="468196"/>
    <lineage>
        <taxon>Eukaryota</taxon>
        <taxon>Metazoa</taxon>
        <taxon>Ecdysozoa</taxon>
        <taxon>Arthropoda</taxon>
        <taxon>Hexapoda</taxon>
        <taxon>Insecta</taxon>
        <taxon>Pterygota</taxon>
        <taxon>Neoptera</taxon>
        <taxon>Paraneoptera</taxon>
        <taxon>Psocodea</taxon>
        <taxon>Troctomorpha</taxon>
        <taxon>Phthiraptera</taxon>
        <taxon>Anoplura</taxon>
        <taxon>Polyplacidae</taxon>
        <taxon>Polyplax</taxon>
    </lineage>
</organism>
<keyword evidence="4" id="KW-0378">Hydrolase</keyword>
<evidence type="ECO:0000256" key="2">
    <source>
        <dbReference type="ARBA" id="ARBA00022490"/>
    </source>
</evidence>